<name>A0A8K1CSH5_PYTOL</name>
<dbReference type="Proteomes" id="UP000794436">
    <property type="component" value="Unassembled WGS sequence"/>
</dbReference>
<dbReference type="EMBL" id="SPLM01000003">
    <property type="protein sequence ID" value="TMW68133.1"/>
    <property type="molecule type" value="Genomic_DNA"/>
</dbReference>
<gene>
    <name evidence="1" type="ORF">Poli38472_007805</name>
</gene>
<evidence type="ECO:0000313" key="1">
    <source>
        <dbReference type="EMBL" id="TMW68133.1"/>
    </source>
</evidence>
<reference evidence="1" key="1">
    <citation type="submission" date="2019-03" db="EMBL/GenBank/DDBJ databases">
        <title>Long read genome sequence of the mycoparasitic Pythium oligandrum ATCC 38472 isolated from sugarbeet rhizosphere.</title>
        <authorList>
            <person name="Gaulin E."/>
        </authorList>
    </citation>
    <scope>NUCLEOTIDE SEQUENCE</scope>
    <source>
        <strain evidence="1">ATCC 38472_TT</strain>
    </source>
</reference>
<organism evidence="1 2">
    <name type="scientific">Pythium oligandrum</name>
    <name type="common">Mycoparasitic fungus</name>
    <dbReference type="NCBI Taxonomy" id="41045"/>
    <lineage>
        <taxon>Eukaryota</taxon>
        <taxon>Sar</taxon>
        <taxon>Stramenopiles</taxon>
        <taxon>Oomycota</taxon>
        <taxon>Peronosporomycetes</taxon>
        <taxon>Pythiales</taxon>
        <taxon>Pythiaceae</taxon>
        <taxon>Pythium</taxon>
    </lineage>
</organism>
<dbReference type="AlphaFoldDB" id="A0A8K1CSH5"/>
<protein>
    <submittedName>
        <fullName evidence="1">Uncharacterized protein</fullName>
    </submittedName>
</protein>
<comment type="caution">
    <text evidence="1">The sequence shown here is derived from an EMBL/GenBank/DDBJ whole genome shotgun (WGS) entry which is preliminary data.</text>
</comment>
<sequence length="168" mass="18565">MDLFKTEDPLMCAKPGCIGSLADFLSYVPDCSRGPINIQGTIRGRIEMCKNEMKKGNLPVEATQNGAPKCLYEQVQDMEKLVQTTEYTYRCGNITINSLDSTVCSNPSCMAYVKGAIVNKLPNCTVDDRNVKTLATMLIAVCPEYLWAKKIPTLPPAPSAAHGYIRWH</sequence>
<keyword evidence="2" id="KW-1185">Reference proteome</keyword>
<proteinExistence type="predicted"/>
<accession>A0A8K1CSH5</accession>
<evidence type="ECO:0000313" key="2">
    <source>
        <dbReference type="Proteomes" id="UP000794436"/>
    </source>
</evidence>